<dbReference type="PROSITE" id="PS51831">
    <property type="entry name" value="HD"/>
    <property type="match status" value="1"/>
</dbReference>
<evidence type="ECO:0000313" key="3">
    <source>
        <dbReference type="EMBL" id="SHE28687.1"/>
    </source>
</evidence>
<organism evidence="3 4">
    <name type="scientific">Marinitoga hydrogenitolerans (strain DSM 16785 / JCM 12826 / AT1271)</name>
    <dbReference type="NCBI Taxonomy" id="1122195"/>
    <lineage>
        <taxon>Bacteria</taxon>
        <taxon>Thermotogati</taxon>
        <taxon>Thermotogota</taxon>
        <taxon>Thermotogae</taxon>
        <taxon>Petrotogales</taxon>
        <taxon>Petrotogaceae</taxon>
        <taxon>Marinitoga</taxon>
    </lineage>
</organism>
<evidence type="ECO:0000259" key="2">
    <source>
        <dbReference type="PROSITE" id="PS51831"/>
    </source>
</evidence>
<dbReference type="InterPro" id="IPR003607">
    <property type="entry name" value="HD/PDEase_dom"/>
</dbReference>
<gene>
    <name evidence="3" type="ORF">SAMN02745164_00135</name>
</gene>
<sequence>MNNNGMNLGDLLKEKGQLTNDLLSETYISELKPNDSKEIEGKVVSKRLQTTRDGKEFLLFTISDKTGTLRAIDWFNARENSKNINIGDVIRLKGKIVVFENRLQLNVEKNYEIYKLKENEINQEKFIKTSSKNIHQLKDELQSFIEVIKNPYIKELLTYIFIKDKKFYTEFSHAPAAINVHHAYKHGLLEHTIDVAKLCDSIAKNYINIVNKDILIAGALLHDIGKTKEYKITPSGIEKTDAGELIGHIAIGIHMVSEYAKKIHNFPKELLDEILHMVASHHGELEWGSPIVPKTIEAFILHFADNLSSKVEQVKNHIEESNNLKWTDYHKNLGRKFKITKMEDK</sequence>
<dbReference type="AlphaFoldDB" id="A0A1M4S9F7"/>
<dbReference type="PANTHER" id="PTHR37294:SF1">
    <property type="entry name" value="3'-5' EXORIBONUCLEASE YHAM"/>
    <property type="match status" value="1"/>
</dbReference>
<feature type="domain" description="HD" evidence="2">
    <location>
        <begin position="188"/>
        <end position="310"/>
    </location>
</feature>
<dbReference type="EMBL" id="FQUI01000001">
    <property type="protein sequence ID" value="SHE28687.1"/>
    <property type="molecule type" value="Genomic_DNA"/>
</dbReference>
<reference evidence="3" key="1">
    <citation type="submission" date="2016-11" db="EMBL/GenBank/DDBJ databases">
        <authorList>
            <person name="Varghese N."/>
            <person name="Submissions S."/>
        </authorList>
    </citation>
    <scope>NUCLEOTIDE SEQUENCE [LARGE SCALE GENOMIC DNA]</scope>
    <source>
        <strain evidence="3">DSM 16785</strain>
    </source>
</reference>
<dbReference type="STRING" id="1122195.SAMN02745164_00135"/>
<dbReference type="Gene3D" id="1.10.3210.10">
    <property type="entry name" value="Hypothetical protein af1432"/>
    <property type="match status" value="1"/>
</dbReference>
<keyword evidence="1" id="KW-0378">Hydrolase</keyword>
<dbReference type="SUPFAM" id="SSF109604">
    <property type="entry name" value="HD-domain/PDEase-like"/>
    <property type="match status" value="1"/>
</dbReference>
<dbReference type="NCBIfam" id="TIGR00277">
    <property type="entry name" value="HDIG"/>
    <property type="match status" value="1"/>
</dbReference>
<dbReference type="InterPro" id="IPR006675">
    <property type="entry name" value="HDIG_dom"/>
</dbReference>
<dbReference type="Pfam" id="PF01336">
    <property type="entry name" value="tRNA_anti-codon"/>
    <property type="match status" value="1"/>
</dbReference>
<dbReference type="OrthoDB" id="9778453at2"/>
<dbReference type="RefSeq" id="WP_084670629.1">
    <property type="nucleotide sequence ID" value="NZ_FQUI01000001.1"/>
</dbReference>
<name>A0A1M4S9F7_MARH1</name>
<dbReference type="SUPFAM" id="SSF50249">
    <property type="entry name" value="Nucleic acid-binding proteins"/>
    <property type="match status" value="1"/>
</dbReference>
<dbReference type="InterPro" id="IPR050798">
    <property type="entry name" value="YhaM_exoribonuc/phosphodiest"/>
</dbReference>
<dbReference type="Proteomes" id="UP000184334">
    <property type="component" value="Unassembled WGS sequence"/>
</dbReference>
<evidence type="ECO:0000313" key="4">
    <source>
        <dbReference type="Proteomes" id="UP000184334"/>
    </source>
</evidence>
<dbReference type="GO" id="GO:0003676">
    <property type="term" value="F:nucleic acid binding"/>
    <property type="evidence" value="ECO:0007669"/>
    <property type="project" value="InterPro"/>
</dbReference>
<dbReference type="Pfam" id="PF01966">
    <property type="entry name" value="HD"/>
    <property type="match status" value="1"/>
</dbReference>
<dbReference type="GO" id="GO:0016787">
    <property type="term" value="F:hydrolase activity"/>
    <property type="evidence" value="ECO:0007669"/>
    <property type="project" value="UniProtKB-KW"/>
</dbReference>
<evidence type="ECO:0000256" key="1">
    <source>
        <dbReference type="ARBA" id="ARBA00022801"/>
    </source>
</evidence>
<accession>A0A1M4S9F7</accession>
<dbReference type="Gene3D" id="2.40.50.140">
    <property type="entry name" value="Nucleic acid-binding proteins"/>
    <property type="match status" value="1"/>
</dbReference>
<comment type="caution">
    <text evidence="3">The sequence shown here is derived from an EMBL/GenBank/DDBJ whole genome shotgun (WGS) entry which is preliminary data.</text>
</comment>
<proteinExistence type="predicted"/>
<dbReference type="InterPro" id="IPR006674">
    <property type="entry name" value="HD_domain"/>
</dbReference>
<dbReference type="InterPro" id="IPR012340">
    <property type="entry name" value="NA-bd_OB-fold"/>
</dbReference>
<dbReference type="CDD" id="cd00077">
    <property type="entry name" value="HDc"/>
    <property type="match status" value="1"/>
</dbReference>
<dbReference type="SMART" id="SM00471">
    <property type="entry name" value="HDc"/>
    <property type="match status" value="1"/>
</dbReference>
<dbReference type="GO" id="GO:0031125">
    <property type="term" value="P:rRNA 3'-end processing"/>
    <property type="evidence" value="ECO:0007669"/>
    <property type="project" value="TreeGrafter"/>
</dbReference>
<dbReference type="InterPro" id="IPR004365">
    <property type="entry name" value="NA-bd_OB_tRNA"/>
</dbReference>
<protein>
    <submittedName>
        <fullName evidence="3">3'-5' exoribonuclease</fullName>
    </submittedName>
</protein>
<keyword evidence="4" id="KW-1185">Reference proteome</keyword>
<dbReference type="PANTHER" id="PTHR37294">
    <property type="entry name" value="3'-5' EXORIBONUCLEASE YHAM"/>
    <property type="match status" value="1"/>
</dbReference>